<gene>
    <name evidence="2" type="ORF">GCM10023092_14410</name>
</gene>
<evidence type="ECO:0000313" key="3">
    <source>
        <dbReference type="Proteomes" id="UP001501410"/>
    </source>
</evidence>
<comment type="caution">
    <text evidence="2">The sequence shown here is derived from an EMBL/GenBank/DDBJ whole genome shotgun (WGS) entry which is preliminary data.</text>
</comment>
<dbReference type="InterPro" id="IPR051908">
    <property type="entry name" value="Ribosomal_N-acetyltransferase"/>
</dbReference>
<evidence type="ECO:0000259" key="1">
    <source>
        <dbReference type="PROSITE" id="PS51186"/>
    </source>
</evidence>
<dbReference type="PROSITE" id="PS51186">
    <property type="entry name" value="GNAT"/>
    <property type="match status" value="1"/>
</dbReference>
<protein>
    <submittedName>
        <fullName evidence="2">GNAT family protein</fullName>
    </submittedName>
</protein>
<dbReference type="Pfam" id="PF13302">
    <property type="entry name" value="Acetyltransf_3"/>
    <property type="match status" value="1"/>
</dbReference>
<feature type="domain" description="N-acetyltransferase" evidence="1">
    <location>
        <begin position="10"/>
        <end position="174"/>
    </location>
</feature>
<dbReference type="Proteomes" id="UP001501410">
    <property type="component" value="Unassembled WGS sequence"/>
</dbReference>
<dbReference type="PANTHER" id="PTHR43441:SF11">
    <property type="entry name" value="RIBOSOMAL-PROTEIN-SERINE ACETYLTRANSFERASE"/>
    <property type="match status" value="1"/>
</dbReference>
<dbReference type="SUPFAM" id="SSF55729">
    <property type="entry name" value="Acyl-CoA N-acyltransferases (Nat)"/>
    <property type="match status" value="1"/>
</dbReference>
<sequence length="186" mass="21821">MTQLLTTERMHLRVFEKEAYYALVNSHSDEELMVLLGFDEPSQLELEKRKVREGMCTYRTSVSIFHMLHKDSGAFIGSMAFHNWYPEHRRAEIGYITRPEWRRQGLMREALATTIPYGFEVLNLNRMEAVIAPYNIASQALVKAWNFRQEGHMKEHYMVNGQLEDSLLFALTRSEYDQLLLNKAQS</sequence>
<name>A0ABP8MNS6_9BACT</name>
<dbReference type="PANTHER" id="PTHR43441">
    <property type="entry name" value="RIBOSOMAL-PROTEIN-SERINE ACETYLTRANSFERASE"/>
    <property type="match status" value="1"/>
</dbReference>
<reference evidence="3" key="1">
    <citation type="journal article" date="2019" name="Int. J. Syst. Evol. Microbiol.">
        <title>The Global Catalogue of Microorganisms (GCM) 10K type strain sequencing project: providing services to taxonomists for standard genome sequencing and annotation.</title>
        <authorList>
            <consortium name="The Broad Institute Genomics Platform"/>
            <consortium name="The Broad Institute Genome Sequencing Center for Infectious Disease"/>
            <person name="Wu L."/>
            <person name="Ma J."/>
        </authorList>
    </citation>
    <scope>NUCLEOTIDE SEQUENCE [LARGE SCALE GENOMIC DNA]</scope>
    <source>
        <strain evidence="3">JCM 31921</strain>
    </source>
</reference>
<dbReference type="Gene3D" id="3.40.630.30">
    <property type="match status" value="1"/>
</dbReference>
<dbReference type="CDD" id="cd04301">
    <property type="entry name" value="NAT_SF"/>
    <property type="match status" value="1"/>
</dbReference>
<dbReference type="InterPro" id="IPR016181">
    <property type="entry name" value="Acyl_CoA_acyltransferase"/>
</dbReference>
<keyword evidence="3" id="KW-1185">Reference proteome</keyword>
<evidence type="ECO:0000313" key="2">
    <source>
        <dbReference type="EMBL" id="GAA4453673.1"/>
    </source>
</evidence>
<proteinExistence type="predicted"/>
<dbReference type="RefSeq" id="WP_344824637.1">
    <property type="nucleotide sequence ID" value="NZ_BAABEZ010000022.1"/>
</dbReference>
<organism evidence="2 3">
    <name type="scientific">Rurimicrobium arvi</name>
    <dbReference type="NCBI Taxonomy" id="2049916"/>
    <lineage>
        <taxon>Bacteria</taxon>
        <taxon>Pseudomonadati</taxon>
        <taxon>Bacteroidota</taxon>
        <taxon>Chitinophagia</taxon>
        <taxon>Chitinophagales</taxon>
        <taxon>Chitinophagaceae</taxon>
        <taxon>Rurimicrobium</taxon>
    </lineage>
</organism>
<dbReference type="InterPro" id="IPR000182">
    <property type="entry name" value="GNAT_dom"/>
</dbReference>
<dbReference type="EMBL" id="BAABEZ010000022">
    <property type="protein sequence ID" value="GAA4453673.1"/>
    <property type="molecule type" value="Genomic_DNA"/>
</dbReference>
<accession>A0ABP8MNS6</accession>